<dbReference type="AlphaFoldDB" id="A0A1D8TX26"/>
<feature type="transmembrane region" description="Helical" evidence="2">
    <location>
        <begin position="129"/>
        <end position="151"/>
    </location>
</feature>
<name>A0A1D8TX26_9CYAN</name>
<evidence type="ECO:0000256" key="2">
    <source>
        <dbReference type="SAM" id="Phobius"/>
    </source>
</evidence>
<dbReference type="Proteomes" id="UP000177870">
    <property type="component" value="Chromosome"/>
</dbReference>
<organism evidence="4 5">
    <name type="scientific">Moorena producens PAL-8-15-08-1</name>
    <dbReference type="NCBI Taxonomy" id="1458985"/>
    <lineage>
        <taxon>Bacteria</taxon>
        <taxon>Bacillati</taxon>
        <taxon>Cyanobacteriota</taxon>
        <taxon>Cyanophyceae</taxon>
        <taxon>Coleofasciculales</taxon>
        <taxon>Coleofasciculaceae</taxon>
        <taxon>Moorena</taxon>
    </lineage>
</organism>
<protein>
    <recommendedName>
        <fullName evidence="3">Bacterial sugar transferase domain-containing protein</fullName>
    </recommendedName>
</protein>
<dbReference type="NCBIfam" id="NF045514">
    <property type="entry name" value="glycotran_HepC"/>
    <property type="match status" value="1"/>
</dbReference>
<dbReference type="STRING" id="1458985.BJP34_24240"/>
<dbReference type="GO" id="GO:0016780">
    <property type="term" value="F:phosphotransferase activity, for other substituted phosphate groups"/>
    <property type="evidence" value="ECO:0007669"/>
    <property type="project" value="TreeGrafter"/>
</dbReference>
<dbReference type="RefSeq" id="WP_070394558.1">
    <property type="nucleotide sequence ID" value="NZ_CP017599.1"/>
</dbReference>
<evidence type="ECO:0000259" key="3">
    <source>
        <dbReference type="Pfam" id="PF02397"/>
    </source>
</evidence>
<dbReference type="PANTHER" id="PTHR30576">
    <property type="entry name" value="COLANIC BIOSYNTHESIS UDP-GLUCOSE LIPID CARRIER TRANSFERASE"/>
    <property type="match status" value="1"/>
</dbReference>
<accession>A0A1D8TX26</accession>
<dbReference type="KEGG" id="mpro:BJP34_24240"/>
<comment type="similarity">
    <text evidence="1">Belongs to the bacterial sugar transferase family.</text>
</comment>
<keyword evidence="2" id="KW-0812">Transmembrane</keyword>
<reference evidence="5" key="1">
    <citation type="submission" date="2016-10" db="EMBL/GenBank/DDBJ databases">
        <title>Comparative genomics uncovers the prolific and rare metabolic potential of the cyanobacterial genus Moorea.</title>
        <authorList>
            <person name="Leao T."/>
            <person name="Castelao G."/>
            <person name="Korobeynikov A."/>
            <person name="Monroe E.A."/>
            <person name="Podell S."/>
            <person name="Glukhov E."/>
            <person name="Allen E."/>
            <person name="Gerwick W.H."/>
            <person name="Gerwick L."/>
        </authorList>
    </citation>
    <scope>NUCLEOTIDE SEQUENCE [LARGE SCALE GENOMIC DNA]</scope>
    <source>
        <strain evidence="5">PAL-8-15-08-1</strain>
    </source>
</reference>
<feature type="domain" description="Bacterial sugar transferase" evidence="3">
    <location>
        <begin position="122"/>
        <end position="251"/>
    </location>
</feature>
<keyword evidence="2" id="KW-1133">Transmembrane helix</keyword>
<dbReference type="Pfam" id="PF02397">
    <property type="entry name" value="Bac_transf"/>
    <property type="match status" value="1"/>
</dbReference>
<evidence type="ECO:0000313" key="4">
    <source>
        <dbReference type="EMBL" id="AOX02134.1"/>
    </source>
</evidence>
<evidence type="ECO:0000256" key="1">
    <source>
        <dbReference type="ARBA" id="ARBA00006464"/>
    </source>
</evidence>
<gene>
    <name evidence="4" type="ORF">BJP34_24240</name>
</gene>
<dbReference type="PANTHER" id="PTHR30576:SF0">
    <property type="entry name" value="UNDECAPRENYL-PHOSPHATE N-ACETYLGALACTOSAMINYL 1-PHOSPHATE TRANSFERASE-RELATED"/>
    <property type="match status" value="1"/>
</dbReference>
<dbReference type="EMBL" id="CP017599">
    <property type="protein sequence ID" value="AOX02134.1"/>
    <property type="molecule type" value="Genomic_DNA"/>
</dbReference>
<sequence>MTTSRIILTTSKISILDIDDEAESAVSSLPPCKLKWRQKQLWVLPLQKNEQHYLPPLESKSWLSNCLQRSSVGLVCIDPNLGETGLRLWTNACEQAKKKAVLRVPFNSELSSRDKLLRSRLRRVMDSSLAALLLLILSPVLLGLILLIAIVTPGPVFSRQLRAGERGKLFQVIKFRTEAIHKGQVTSKMTHFGKWLRQYCLDGLPQLVNVLRGEMSLVGPRPWKLDEVIRMTQEERRQLRLLPGMIRLHQEDMRSHVLGSQSTQVL</sequence>
<evidence type="ECO:0000313" key="5">
    <source>
        <dbReference type="Proteomes" id="UP000177870"/>
    </source>
</evidence>
<proteinExistence type="inferred from homology"/>
<dbReference type="InterPro" id="IPR003362">
    <property type="entry name" value="Bact_transf"/>
</dbReference>
<dbReference type="OrthoDB" id="570875at2"/>
<keyword evidence="2" id="KW-0472">Membrane</keyword>